<accession>T0JFR5</accession>
<dbReference type="Gene3D" id="3.30.2090.10">
    <property type="entry name" value="Multidrug efflux transporter AcrB TolC docking domain, DN and DC subdomains"/>
    <property type="match status" value="2"/>
</dbReference>
<dbReference type="eggNOG" id="COG0841">
    <property type="taxonomic scope" value="Bacteria"/>
</dbReference>
<feature type="transmembrane region" description="Helical" evidence="1">
    <location>
        <begin position="544"/>
        <end position="563"/>
    </location>
</feature>
<keyword evidence="1" id="KW-0812">Transmembrane</keyword>
<keyword evidence="1" id="KW-0472">Membrane</keyword>
<comment type="caution">
    <text evidence="2">The sequence shown here is derived from an EMBL/GenBank/DDBJ whole genome shotgun (WGS) entry which is preliminary data.</text>
</comment>
<feature type="transmembrane region" description="Helical" evidence="1">
    <location>
        <begin position="367"/>
        <end position="387"/>
    </location>
</feature>
<dbReference type="AlphaFoldDB" id="T0JFR5"/>
<dbReference type="STRING" id="1172190.M947_04810"/>
<name>T0JFR5_9BACT</name>
<feature type="transmembrane region" description="Helical" evidence="1">
    <location>
        <begin position="12"/>
        <end position="34"/>
    </location>
</feature>
<dbReference type="InterPro" id="IPR001036">
    <property type="entry name" value="Acrflvin-R"/>
</dbReference>
<feature type="transmembrane region" description="Helical" evidence="1">
    <location>
        <begin position="393"/>
        <end position="417"/>
    </location>
</feature>
<feature type="transmembrane region" description="Helical" evidence="1">
    <location>
        <begin position="983"/>
        <end position="1002"/>
    </location>
</feature>
<dbReference type="SUPFAM" id="SSF82866">
    <property type="entry name" value="Multidrug efflux transporter AcrB transmembrane domain"/>
    <property type="match status" value="2"/>
</dbReference>
<dbReference type="Gene3D" id="3.30.70.1430">
    <property type="entry name" value="Multidrug efflux transporter AcrB pore domain"/>
    <property type="match status" value="2"/>
</dbReference>
<dbReference type="Proteomes" id="UP000015520">
    <property type="component" value="Unassembled WGS sequence"/>
</dbReference>
<dbReference type="PATRIC" id="fig|1172190.3.peg.939"/>
<dbReference type="RefSeq" id="WP_021287233.1">
    <property type="nucleotide sequence ID" value="NZ_AUPZ01000005.1"/>
</dbReference>
<evidence type="ECO:0000313" key="3">
    <source>
        <dbReference type="Proteomes" id="UP000015520"/>
    </source>
</evidence>
<dbReference type="PANTHER" id="PTHR32063">
    <property type="match status" value="1"/>
</dbReference>
<dbReference type="Gene3D" id="3.30.70.1320">
    <property type="entry name" value="Multidrug efflux transporter AcrB pore domain like"/>
    <property type="match status" value="1"/>
</dbReference>
<protein>
    <submittedName>
        <fullName evidence="2">Acriflavin resistance protein</fullName>
    </submittedName>
</protein>
<dbReference type="PANTHER" id="PTHR32063:SF0">
    <property type="entry name" value="SWARMING MOTILITY PROTEIN SWRC"/>
    <property type="match status" value="1"/>
</dbReference>
<dbReference type="PRINTS" id="PR00702">
    <property type="entry name" value="ACRIFLAVINRP"/>
</dbReference>
<dbReference type="EMBL" id="AUPZ01000005">
    <property type="protein sequence ID" value="EQB39905.1"/>
    <property type="molecule type" value="Genomic_DNA"/>
</dbReference>
<gene>
    <name evidence="2" type="ORF">M947_04810</name>
</gene>
<dbReference type="SUPFAM" id="SSF82693">
    <property type="entry name" value="Multidrug efflux transporter AcrB pore domain, PN1, PN2, PC1 and PC2 subdomains"/>
    <property type="match status" value="2"/>
</dbReference>
<feature type="transmembrane region" description="Helical" evidence="1">
    <location>
        <begin position="438"/>
        <end position="458"/>
    </location>
</feature>
<reference evidence="2 3" key="1">
    <citation type="submission" date="2013-07" db="EMBL/GenBank/DDBJ databases">
        <title>Sulfurimonas hongkongensis AST-10 Genome Sequencing.</title>
        <authorList>
            <person name="Cai L."/>
            <person name="Zhang T."/>
        </authorList>
    </citation>
    <scope>NUCLEOTIDE SEQUENCE [LARGE SCALE GENOMIC DNA]</scope>
    <source>
        <strain evidence="2 3">AST-10</strain>
    </source>
</reference>
<dbReference type="GO" id="GO:0005886">
    <property type="term" value="C:plasma membrane"/>
    <property type="evidence" value="ECO:0007669"/>
    <property type="project" value="TreeGrafter"/>
</dbReference>
<dbReference type="OrthoDB" id="8430015at2"/>
<evidence type="ECO:0000313" key="2">
    <source>
        <dbReference type="EMBL" id="EQB39905.1"/>
    </source>
</evidence>
<proteinExistence type="predicted"/>
<keyword evidence="3" id="KW-1185">Reference proteome</keyword>
<feature type="transmembrane region" description="Helical" evidence="1">
    <location>
        <begin position="470"/>
        <end position="497"/>
    </location>
</feature>
<dbReference type="InterPro" id="IPR027463">
    <property type="entry name" value="AcrB_DN_DC_subdom"/>
</dbReference>
<dbReference type="SUPFAM" id="SSF82714">
    <property type="entry name" value="Multidrug efflux transporter AcrB TolC docking domain, DN and DC subdomains"/>
    <property type="match status" value="1"/>
</dbReference>
<dbReference type="GO" id="GO:0042910">
    <property type="term" value="F:xenobiotic transmembrane transporter activity"/>
    <property type="evidence" value="ECO:0007669"/>
    <property type="project" value="TreeGrafter"/>
</dbReference>
<evidence type="ECO:0000256" key="1">
    <source>
        <dbReference type="SAM" id="Phobius"/>
    </source>
</evidence>
<organism evidence="2 3">
    <name type="scientific">Sulfurimonas hongkongensis</name>
    <dbReference type="NCBI Taxonomy" id="1172190"/>
    <lineage>
        <taxon>Bacteria</taxon>
        <taxon>Pseudomonadati</taxon>
        <taxon>Campylobacterota</taxon>
        <taxon>Epsilonproteobacteria</taxon>
        <taxon>Campylobacterales</taxon>
        <taxon>Sulfurimonadaceae</taxon>
        <taxon>Sulfurimonas</taxon>
    </lineage>
</organism>
<dbReference type="Gene3D" id="3.30.70.1440">
    <property type="entry name" value="Multidrug efflux transporter AcrB pore domain"/>
    <property type="match status" value="1"/>
</dbReference>
<dbReference type="Pfam" id="PF00873">
    <property type="entry name" value="ACR_tran"/>
    <property type="match status" value="1"/>
</dbReference>
<keyword evidence="1" id="KW-1133">Transmembrane helix</keyword>
<dbReference type="Gene3D" id="1.20.1640.10">
    <property type="entry name" value="Multidrug efflux transporter AcrB transmembrane domain"/>
    <property type="match status" value="2"/>
</dbReference>
<feature type="transmembrane region" description="Helical" evidence="1">
    <location>
        <begin position="933"/>
        <end position="954"/>
    </location>
</feature>
<feature type="transmembrane region" description="Helical" evidence="1">
    <location>
        <begin position="878"/>
        <end position="896"/>
    </location>
</feature>
<sequence>MNFIDISIKKPVTIFVGVVLIIMFGLVALSQLPYKLTPNVVEPEIGVITVWTGATPSEIERDIVQKQEEQLKSTPGLVHYEAMASDNMSEITLTFDVSTDMNKALLEVSNKLNQVENYPENVEKPIIQSAGSTASPTIWMGFIADEDNDRDIDTYLTYLDNEIKEQFERIKGVAGIFVPGGTLDELHIRLSPAKLAAHALTIDEVADRIVDENIDTAAGTVDIDRRTYRVRTSARFKNLEELEQMVLFNDGVKSIRLGEVATIKKGYAKVVANILQARGDKLNKALIYGVRMEPSANVVETTNKVEEVFNHLNANVLPEHKIHLDWFFDQRGYIQGAIELVQQNIAVGGVLAIIILLLFLRSFLPTAVVSAAIPISVIATFIVLNAMDRSLNTISLAGISFAVGMLLDSAIVVLENIDRHLKMGKKPFDAAHDGTIEVWGALVASALTTIAVFLPVIFLQSEAGQLFKDIAIAVTAAISFSLFVSISVIPMLWTQFLKISKIDHEKEHELRTKPRDSFLVAMAKKIGAFFMHGVNWSLKKRANQFIIITALAALSGFMIYIFFPKMEYLPQGNQNLVMNILIPPPGLSEDEKKDIGKKLHEHMKPHYQKEVGGIPPIKHTFYVSYQDLIIQGMISTKESRAAEYVPFMMPAVNSFPGIFGISLQRGVFEQGIGEGRNIDIDISGQDMQKLTQIGGMLFGAITKEMKGAQTRPVPSIEVLFPEALLIPDRNALASVGMSSRSFGFAADVLLDGRKISEYTADGEKSIDLILKSDDTLINSPEALYLTQIATPNAGLVPISELSRLKHTTSITKIRHVEGKRTITLQVTPPTTMTLEESIEILGAIIEKTVPVTMLEDSTKVRLAGKADKLAQTIESMKYNLLFALVIIYLLMSALFANFLYPLVIMFTVPMATAGGFIGLKLTNMFVAPQPLDVLTMLGFIILIGIVVNNAILIVHQSLNNIRNSAMPYKEAIVEATNSRLRPIFMSSLTSVFGMLPLVLVPGPGSEFYRGLGSVITGGLAFSMVFTIFVTPALLYMFLSFKKDDNTKEIS</sequence>
<feature type="transmembrane region" description="Helical" evidence="1">
    <location>
        <begin position="1014"/>
        <end position="1038"/>
    </location>
</feature>